<dbReference type="GO" id="GO:0031410">
    <property type="term" value="C:cytoplasmic vesicle"/>
    <property type="evidence" value="ECO:0007669"/>
    <property type="project" value="TreeGrafter"/>
</dbReference>
<dbReference type="CDD" id="cd06698">
    <property type="entry name" value="PDZ1_hSTXBP4-PDZ2_GgSTXBP4-like"/>
    <property type="match status" value="1"/>
</dbReference>
<dbReference type="AlphaFoldDB" id="A0A3Q2YCX1"/>
<dbReference type="CDD" id="cd00201">
    <property type="entry name" value="WW"/>
    <property type="match status" value="1"/>
</dbReference>
<accession>A0A3Q2YCX1</accession>
<dbReference type="Gene3D" id="2.20.70.10">
    <property type="match status" value="1"/>
</dbReference>
<name>A0A3Q2YCX1_HIPCM</name>
<dbReference type="GO" id="GO:0019905">
    <property type="term" value="F:syntaxin binding"/>
    <property type="evidence" value="ECO:0007669"/>
    <property type="project" value="TreeGrafter"/>
</dbReference>
<dbReference type="Gene3D" id="2.30.42.10">
    <property type="match status" value="1"/>
</dbReference>
<dbReference type="SMART" id="SM00228">
    <property type="entry name" value="PDZ"/>
    <property type="match status" value="1"/>
</dbReference>
<evidence type="ECO:0000313" key="3">
    <source>
        <dbReference type="Ensembl" id="ENSHCOP00000015696.1"/>
    </source>
</evidence>
<sequence>MTRSESACLSQEMGDSVIQLICIAKGSGLGLVIKGGTNRAEGPMVFIQDMVAGGDCQKDGRLQVGDQLVSINKESLIGVTYEEARTILTRTKLRSDLSTFIVQNSKSSKCSSENGSLYLHVDCPRLILLRGEGVLTMRAYRSAFMDVCACVQALDLLGLNPSDAQRQALWSRLRTHPPGVVAYAAPNLFLRAFGKATASCRLASLTSSHRQEAKAAAEETQTLRARAELAEEARKQARGMEMDYEEVVHLLEAEIAELKTQRAKDKCIIPMEDVEQLKKAAAVLQCQLRKSDAAKKTLETATAKLLTFVAVRKSAMELASWTAAALAKEAHHLRTSVGNFLDVDTLPYGWEEAYTEHGVKYFIEQTQTSSSPHPAVNLEAFFSPLRTSGS</sequence>
<keyword evidence="1" id="KW-0175">Coiled coil</keyword>
<evidence type="ECO:0000313" key="4">
    <source>
        <dbReference type="Proteomes" id="UP000264820"/>
    </source>
</evidence>
<feature type="domain" description="PDZ" evidence="2">
    <location>
        <begin position="17"/>
        <end position="91"/>
    </location>
</feature>
<protein>
    <submittedName>
        <fullName evidence="3">Syntaxin binding protein 4</fullName>
    </submittedName>
</protein>
<dbReference type="PANTHER" id="PTHR19964">
    <property type="entry name" value="MULTIPLE PDZ DOMAIN PROTEIN"/>
    <property type="match status" value="1"/>
</dbReference>
<dbReference type="SUPFAM" id="SSF51045">
    <property type="entry name" value="WW domain"/>
    <property type="match status" value="1"/>
</dbReference>
<dbReference type="InterPro" id="IPR051342">
    <property type="entry name" value="PDZ_scaffold"/>
</dbReference>
<dbReference type="Pfam" id="PF00595">
    <property type="entry name" value="PDZ"/>
    <property type="match status" value="1"/>
</dbReference>
<dbReference type="GO" id="GO:0008286">
    <property type="term" value="P:insulin receptor signaling pathway"/>
    <property type="evidence" value="ECO:0007669"/>
    <property type="project" value="TreeGrafter"/>
</dbReference>
<reference evidence="3" key="2">
    <citation type="submission" date="2025-09" db="UniProtKB">
        <authorList>
            <consortium name="Ensembl"/>
        </authorList>
    </citation>
    <scope>IDENTIFICATION</scope>
</reference>
<dbReference type="InterPro" id="IPR001202">
    <property type="entry name" value="WW_dom"/>
</dbReference>
<keyword evidence="4" id="KW-1185">Reference proteome</keyword>
<dbReference type="InterPro" id="IPR036020">
    <property type="entry name" value="WW_dom_sf"/>
</dbReference>
<dbReference type="PANTHER" id="PTHR19964:SF16">
    <property type="entry name" value="SYNTAXIN-BINDING PROTEIN 4"/>
    <property type="match status" value="1"/>
</dbReference>
<dbReference type="SUPFAM" id="SSF50156">
    <property type="entry name" value="PDZ domain-like"/>
    <property type="match status" value="1"/>
</dbReference>
<proteinExistence type="predicted"/>
<dbReference type="PROSITE" id="PS50106">
    <property type="entry name" value="PDZ"/>
    <property type="match status" value="1"/>
</dbReference>
<dbReference type="InterPro" id="IPR001478">
    <property type="entry name" value="PDZ"/>
</dbReference>
<evidence type="ECO:0000256" key="1">
    <source>
        <dbReference type="SAM" id="Coils"/>
    </source>
</evidence>
<organism evidence="3 4">
    <name type="scientific">Hippocampus comes</name>
    <name type="common">Tiger tail seahorse</name>
    <dbReference type="NCBI Taxonomy" id="109280"/>
    <lineage>
        <taxon>Eukaryota</taxon>
        <taxon>Metazoa</taxon>
        <taxon>Chordata</taxon>
        <taxon>Craniata</taxon>
        <taxon>Vertebrata</taxon>
        <taxon>Euteleostomi</taxon>
        <taxon>Actinopterygii</taxon>
        <taxon>Neopterygii</taxon>
        <taxon>Teleostei</taxon>
        <taxon>Neoteleostei</taxon>
        <taxon>Acanthomorphata</taxon>
        <taxon>Syngnathiaria</taxon>
        <taxon>Syngnathiformes</taxon>
        <taxon>Syngnathoidei</taxon>
        <taxon>Syngnathidae</taxon>
        <taxon>Hippocampus</taxon>
    </lineage>
</organism>
<evidence type="ECO:0000259" key="2">
    <source>
        <dbReference type="PROSITE" id="PS50106"/>
    </source>
</evidence>
<dbReference type="InterPro" id="IPR036034">
    <property type="entry name" value="PDZ_sf"/>
</dbReference>
<feature type="coiled-coil region" evidence="1">
    <location>
        <begin position="210"/>
        <end position="261"/>
    </location>
</feature>
<dbReference type="GO" id="GO:0061178">
    <property type="term" value="P:regulation of insulin secretion involved in cellular response to glucose stimulus"/>
    <property type="evidence" value="ECO:0007669"/>
    <property type="project" value="TreeGrafter"/>
</dbReference>
<dbReference type="Proteomes" id="UP000264820">
    <property type="component" value="Unplaced"/>
</dbReference>
<reference evidence="3" key="1">
    <citation type="submission" date="2025-08" db="UniProtKB">
        <authorList>
            <consortium name="Ensembl"/>
        </authorList>
    </citation>
    <scope>IDENTIFICATION</scope>
</reference>
<dbReference type="Ensembl" id="ENSHCOT00000023692.1">
    <property type="protein sequence ID" value="ENSHCOP00000015696.1"/>
    <property type="gene ID" value="ENSHCOG00000019446.1"/>
</dbReference>
<dbReference type="GeneTree" id="ENSGT00390000002226"/>